<name>A0A158KSD7_9BURK</name>
<dbReference type="OrthoDB" id="9081860at2"/>
<accession>A0A158KSD7</accession>
<keyword evidence="2" id="KW-1185">Reference proteome</keyword>
<proteinExistence type="predicted"/>
<dbReference type="Proteomes" id="UP000054925">
    <property type="component" value="Unassembled WGS sequence"/>
</dbReference>
<organism evidence="1 2">
    <name type="scientific">Caballeronia terrestris</name>
    <dbReference type="NCBI Taxonomy" id="1226301"/>
    <lineage>
        <taxon>Bacteria</taxon>
        <taxon>Pseudomonadati</taxon>
        <taxon>Pseudomonadota</taxon>
        <taxon>Betaproteobacteria</taxon>
        <taxon>Burkholderiales</taxon>
        <taxon>Burkholderiaceae</taxon>
        <taxon>Caballeronia</taxon>
    </lineage>
</organism>
<gene>
    <name evidence="1" type="ORF">AWB67_06570</name>
</gene>
<sequence>MNPILIACVMTACSLVPSLSVAQKPFEFRGLPLGISLDDFRRHQAARATPEDSVAICETDAEATALGMSLRNAASLTIACKWAHRGDGGWQASQAVVDGAPARDHILRFLAMPGEASPRLYRMSFVVDARVLGDFAEALTSKYGRSRVENLHGESRRIWDNATSSITIETSAAASNGRVIYRLTDHEAYLRTVMNAWRSATASLNAP</sequence>
<comment type="caution">
    <text evidence="1">The sequence shown here is derived from an EMBL/GenBank/DDBJ whole genome shotgun (WGS) entry which is preliminary data.</text>
</comment>
<dbReference type="RefSeq" id="WP_087660171.1">
    <property type="nucleotide sequence ID" value="NZ_FCOL02000112.1"/>
</dbReference>
<dbReference type="AlphaFoldDB" id="A0A158KSD7"/>
<reference evidence="1" key="1">
    <citation type="submission" date="2016-01" db="EMBL/GenBank/DDBJ databases">
        <authorList>
            <person name="Peeters C."/>
        </authorList>
    </citation>
    <scope>NUCLEOTIDE SEQUENCE [LARGE SCALE GENOMIC DNA]</scope>
    <source>
        <strain evidence="1">LMG 22937</strain>
    </source>
</reference>
<evidence type="ECO:0000313" key="2">
    <source>
        <dbReference type="Proteomes" id="UP000054925"/>
    </source>
</evidence>
<evidence type="ECO:0000313" key="1">
    <source>
        <dbReference type="EMBL" id="SAL84027.1"/>
    </source>
</evidence>
<protein>
    <submittedName>
        <fullName evidence="1">Uncharacterized protein</fullName>
    </submittedName>
</protein>
<dbReference type="EMBL" id="FCOL02000112">
    <property type="protein sequence ID" value="SAL84027.1"/>
    <property type="molecule type" value="Genomic_DNA"/>
</dbReference>